<dbReference type="EMBL" id="BSFL01000002">
    <property type="protein sequence ID" value="GLK80263.1"/>
    <property type="molecule type" value="Genomic_DNA"/>
</dbReference>
<keyword evidence="1" id="KW-1133">Transmembrane helix</keyword>
<keyword evidence="1" id="KW-0812">Transmembrane</keyword>
<dbReference type="AlphaFoldDB" id="A0A9W6N782"/>
<dbReference type="Pfam" id="PF09955">
    <property type="entry name" value="DUF2189"/>
    <property type="match status" value="1"/>
</dbReference>
<feature type="transmembrane region" description="Helical" evidence="1">
    <location>
        <begin position="93"/>
        <end position="115"/>
    </location>
</feature>
<evidence type="ECO:0000313" key="3">
    <source>
        <dbReference type="Proteomes" id="UP001143309"/>
    </source>
</evidence>
<feature type="transmembrane region" description="Helical" evidence="1">
    <location>
        <begin position="69"/>
        <end position="87"/>
    </location>
</feature>
<feature type="transmembrane region" description="Helical" evidence="1">
    <location>
        <begin position="194"/>
        <end position="221"/>
    </location>
</feature>
<dbReference type="Proteomes" id="UP001143309">
    <property type="component" value="Unassembled WGS sequence"/>
</dbReference>
<comment type="caution">
    <text evidence="2">The sequence shown here is derived from an EMBL/GenBank/DDBJ whole genome shotgun (WGS) entry which is preliminary data.</text>
</comment>
<gene>
    <name evidence="2" type="ORF">GCM10008174_20040</name>
</gene>
<name>A0A9W6N782_9HYPH</name>
<reference evidence="2" key="1">
    <citation type="journal article" date="2014" name="Int. J. Syst. Evol. Microbiol.">
        <title>Complete genome sequence of Corynebacterium casei LMG S-19264T (=DSM 44701T), isolated from a smear-ripened cheese.</title>
        <authorList>
            <consortium name="US DOE Joint Genome Institute (JGI-PGF)"/>
            <person name="Walter F."/>
            <person name="Albersmeier A."/>
            <person name="Kalinowski J."/>
            <person name="Ruckert C."/>
        </authorList>
    </citation>
    <scope>NUCLEOTIDE SEQUENCE</scope>
    <source>
        <strain evidence="2">VKM B-2748</strain>
    </source>
</reference>
<evidence type="ECO:0000256" key="1">
    <source>
        <dbReference type="SAM" id="Phobius"/>
    </source>
</evidence>
<feature type="transmembrane region" description="Helical" evidence="1">
    <location>
        <begin position="144"/>
        <end position="168"/>
    </location>
</feature>
<protein>
    <recommendedName>
        <fullName evidence="4">DUF2189 domain-containing protein</fullName>
    </recommendedName>
</protein>
<sequence length="287" mass="30775">MSDIRNPAQWTADGLGRSGQAIAAARRVLTRPEADYDAVEPQVRRIGFRDLGAALREGFDDFAACRSDVLFIGLIYPLSGLVLYNAATRMELLPLLFPITAGFALLGPFLAIGLYEMSRRREAGEEPSFADATRVFASPSTGAILALGALLVAVFALWLAVAWVIYAITLGPDLPTSLPQFIHEVLHTYEGARLIVLGCSAGFAFALGVLAASVVSFPLLLDRKVRVRTAVATSLRAFQASPGPMLAWGLIVAFGLVLGSLPALLGLIVVMPVLGHATWRLYRRTVV</sequence>
<reference evidence="2" key="2">
    <citation type="submission" date="2023-01" db="EMBL/GenBank/DDBJ databases">
        <authorList>
            <person name="Sun Q."/>
            <person name="Evtushenko L."/>
        </authorList>
    </citation>
    <scope>NUCLEOTIDE SEQUENCE</scope>
    <source>
        <strain evidence="2">VKM B-2748</strain>
    </source>
</reference>
<dbReference type="RefSeq" id="WP_271200730.1">
    <property type="nucleotide sequence ID" value="NZ_BSFL01000002.1"/>
</dbReference>
<keyword evidence="3" id="KW-1185">Reference proteome</keyword>
<dbReference type="InterPro" id="IPR018692">
    <property type="entry name" value="DUF2189"/>
</dbReference>
<accession>A0A9W6N782</accession>
<evidence type="ECO:0000313" key="2">
    <source>
        <dbReference type="EMBL" id="GLK80263.1"/>
    </source>
</evidence>
<evidence type="ECO:0008006" key="4">
    <source>
        <dbReference type="Google" id="ProtNLM"/>
    </source>
</evidence>
<proteinExistence type="predicted"/>
<organism evidence="2 3">
    <name type="scientific">Methylopila turkensis</name>
    <dbReference type="NCBI Taxonomy" id="1437816"/>
    <lineage>
        <taxon>Bacteria</taxon>
        <taxon>Pseudomonadati</taxon>
        <taxon>Pseudomonadota</taxon>
        <taxon>Alphaproteobacteria</taxon>
        <taxon>Hyphomicrobiales</taxon>
        <taxon>Methylopilaceae</taxon>
        <taxon>Methylopila</taxon>
    </lineage>
</organism>
<feature type="transmembrane region" description="Helical" evidence="1">
    <location>
        <begin position="246"/>
        <end position="274"/>
    </location>
</feature>
<keyword evidence="1" id="KW-0472">Membrane</keyword>